<dbReference type="RefSeq" id="WP_181677141.1">
    <property type="nucleotide sequence ID" value="NZ_JABJVM010000012.1"/>
</dbReference>
<organism evidence="2 3">
    <name type="scientific">Listeria rustica</name>
    <dbReference type="NCBI Taxonomy" id="2713503"/>
    <lineage>
        <taxon>Bacteria</taxon>
        <taxon>Bacillati</taxon>
        <taxon>Bacillota</taxon>
        <taxon>Bacilli</taxon>
        <taxon>Bacillales</taxon>
        <taxon>Listeriaceae</taxon>
        <taxon>Listeria</taxon>
    </lineage>
</organism>
<dbReference type="InterPro" id="IPR050661">
    <property type="entry name" value="BglG_antiterminators"/>
</dbReference>
<reference evidence="2 3" key="2">
    <citation type="submission" date="2020-08" db="EMBL/GenBank/DDBJ databases">
        <title>Listeria ohnekaius sp. nov. and Listeria portnoyii sp. nov. isolated from non-agricultural and natural environments.</title>
        <authorList>
            <person name="Weller D."/>
            <person name="Belias A.M."/>
            <person name="Liao J."/>
            <person name="Guo S."/>
            <person name="Orsi R.H."/>
            <person name="Wiedmann M."/>
        </authorList>
    </citation>
    <scope>NUCLEOTIDE SEQUENCE [LARGE SCALE GENOMIC DNA]</scope>
    <source>
        <strain evidence="2 3">FSL W9-0585</strain>
    </source>
</reference>
<dbReference type="Proteomes" id="UP000548787">
    <property type="component" value="Unassembled WGS sequence"/>
</dbReference>
<dbReference type="AlphaFoldDB" id="A0A7W1T7Q0"/>
<name>A0A7W1T7Q0_9LIST</name>
<feature type="domain" description="PTS EIIA type-2" evidence="1">
    <location>
        <begin position="439"/>
        <end position="578"/>
    </location>
</feature>
<dbReference type="EMBL" id="JABJVM010000012">
    <property type="protein sequence ID" value="MBA3927026.1"/>
    <property type="molecule type" value="Genomic_DNA"/>
</dbReference>
<evidence type="ECO:0000259" key="1">
    <source>
        <dbReference type="PROSITE" id="PS51094"/>
    </source>
</evidence>
<keyword evidence="3" id="KW-1185">Reference proteome</keyword>
<dbReference type="PANTHER" id="PTHR30185:SF14">
    <property type="entry name" value="STATIONARY PHASE-INDUCIBLE PROTEIN CSIE-RELATED"/>
    <property type="match status" value="1"/>
</dbReference>
<evidence type="ECO:0000313" key="3">
    <source>
        <dbReference type="Proteomes" id="UP000548787"/>
    </source>
</evidence>
<dbReference type="SUPFAM" id="SSF55804">
    <property type="entry name" value="Phoshotransferase/anion transport protein"/>
    <property type="match status" value="1"/>
</dbReference>
<protein>
    <submittedName>
        <fullName evidence="2">PTS transporter subunit EIIA</fullName>
    </submittedName>
</protein>
<dbReference type="Gene3D" id="1.10.10.10">
    <property type="entry name" value="Winged helix-like DNA-binding domain superfamily/Winged helix DNA-binding domain"/>
    <property type="match status" value="1"/>
</dbReference>
<dbReference type="PANTHER" id="PTHR30185">
    <property type="entry name" value="CRYPTIC BETA-GLUCOSIDE BGL OPERON ANTITERMINATOR"/>
    <property type="match status" value="1"/>
</dbReference>
<reference evidence="2 3" key="1">
    <citation type="submission" date="2020-05" db="EMBL/GenBank/DDBJ databases">
        <authorList>
            <person name="Carlin C.R."/>
        </authorList>
    </citation>
    <scope>NUCLEOTIDE SEQUENCE [LARGE SCALE GENOMIC DNA]</scope>
    <source>
        <strain evidence="2 3">FSL W9-0585</strain>
    </source>
</reference>
<accession>A0A7W1T7Q0</accession>
<dbReference type="Gene3D" id="3.40.930.10">
    <property type="entry name" value="Mannitol-specific EII, Chain A"/>
    <property type="match status" value="1"/>
</dbReference>
<gene>
    <name evidence="2" type="ORF">HPK16_11785</name>
</gene>
<dbReference type="InterPro" id="IPR013196">
    <property type="entry name" value="HTH_11"/>
</dbReference>
<comment type="caution">
    <text evidence="2">The sequence shown here is derived from an EMBL/GenBank/DDBJ whole genome shotgun (WGS) entry which is preliminary data.</text>
</comment>
<dbReference type="InterPro" id="IPR002178">
    <property type="entry name" value="PTS_EIIA_type-2_dom"/>
</dbReference>
<dbReference type="InterPro" id="IPR036388">
    <property type="entry name" value="WH-like_DNA-bd_sf"/>
</dbReference>
<dbReference type="Pfam" id="PF08279">
    <property type="entry name" value="HTH_11"/>
    <property type="match status" value="1"/>
</dbReference>
<dbReference type="PROSITE" id="PS51094">
    <property type="entry name" value="PTS_EIIA_TYPE_2"/>
    <property type="match status" value="1"/>
</dbReference>
<evidence type="ECO:0000313" key="2">
    <source>
        <dbReference type="EMBL" id="MBA3927026.1"/>
    </source>
</evidence>
<dbReference type="Pfam" id="PF00359">
    <property type="entry name" value="PTS_EIIA_2"/>
    <property type="match status" value="1"/>
</dbReference>
<proteinExistence type="predicted"/>
<dbReference type="InterPro" id="IPR016152">
    <property type="entry name" value="PTrfase/Anion_transptr"/>
</dbReference>
<sequence>MLNQRQIQIMERLENGKASGLELAKLTGTSKRTILRDISQMNHLLQSVGEISSSQAGGYQLHIQDKMAYRKLLHQSMYDDELILLELLRHDFRTLDDLAATLFLSKPMISEKIVFLRGHYANRLEIKSKPNYGHYLDEPLFRKMIVLANLIDKNPIFFCERLEIPEGEYDALLRRIRELDVANYYPNIHSAHLVSLILAAIVLGDGEDAQETSFLDELELPVAAQHLLSQFFKMQQRKSQAITTSAMQEVLQRQGEQYSALVFDMELVEQLVGHLKRSIAYPIILHDRKLHNISNIKAVYPLAFDLSITFVANVNELFGIELYDIDLIGLYFSCAMERGRQAAAKVVLFSDQYAVASINKQMIEREIQTVEVIVVMHQKDLQRTLEQQDIKLLLNNHAVYPDVGADVACIEIKKIITKPELQEIQDTLEKIDVRKNICTFFPKDLAMDYDNKTEEDWDMIVRGICEELVEKAILTPDEAFKIQEREQKGNNLVINHLALPHCTTERNQAFFAVFVHLARPVQVDGTVVQNALIACVNPNVSTELKVFSYLYYVLNEHDDETILGLPDYDAFIACIVKN</sequence>